<reference evidence="1 2" key="1">
    <citation type="submission" date="2021-06" db="EMBL/GenBank/DDBJ databases">
        <authorList>
            <person name="Grouzdev D.S."/>
            <person name="Koziaeva V."/>
        </authorList>
    </citation>
    <scope>NUCLEOTIDE SEQUENCE [LARGE SCALE GENOMIC DNA]</scope>
    <source>
        <strain evidence="1 2">22</strain>
    </source>
</reference>
<protein>
    <recommendedName>
        <fullName evidence="3">Immunity protein Imm1</fullName>
    </recommendedName>
</protein>
<accession>A0A947GHY5</accession>
<evidence type="ECO:0008006" key="3">
    <source>
        <dbReference type="Google" id="ProtNLM"/>
    </source>
</evidence>
<organism evidence="1 2">
    <name type="scientific">Prosthecodimorpha staleyi</name>
    <dbReference type="NCBI Taxonomy" id="2840188"/>
    <lineage>
        <taxon>Bacteria</taxon>
        <taxon>Pseudomonadati</taxon>
        <taxon>Pseudomonadota</taxon>
        <taxon>Alphaproteobacteria</taxon>
        <taxon>Hyphomicrobiales</taxon>
        <taxon>Ancalomicrobiaceae</taxon>
        <taxon>Prosthecodimorpha</taxon>
    </lineage>
</organism>
<evidence type="ECO:0000313" key="2">
    <source>
        <dbReference type="Proteomes" id="UP000766595"/>
    </source>
</evidence>
<dbReference type="AlphaFoldDB" id="A0A947GHY5"/>
<dbReference type="EMBL" id="JAHHZF010000001">
    <property type="protein sequence ID" value="MBT9288334.1"/>
    <property type="molecule type" value="Genomic_DNA"/>
</dbReference>
<name>A0A947GHY5_9HYPH</name>
<sequence length="140" mass="15559">MDGLSSAPLATAIEWDIWTGGLCRVDTRIRPSLSDIEQAIRRLDQHRHSICTICLATGRHLVVGGGTGSYVVYVDNRNNTFEEARRRDPVDPGASLYLTIGGQEGDYPAETILDWGRTWAVARRLVVEGLLDDAVAWEHR</sequence>
<comment type="caution">
    <text evidence="1">The sequence shown here is derived from an EMBL/GenBank/DDBJ whole genome shotgun (WGS) entry which is preliminary data.</text>
</comment>
<dbReference type="InterPro" id="IPR025680">
    <property type="entry name" value="DddI"/>
</dbReference>
<gene>
    <name evidence="1" type="ORF">KL771_02660</name>
</gene>
<evidence type="ECO:0000313" key="1">
    <source>
        <dbReference type="EMBL" id="MBT9288334.1"/>
    </source>
</evidence>
<proteinExistence type="predicted"/>
<dbReference type="Pfam" id="PF14430">
    <property type="entry name" value="Imm1"/>
    <property type="match status" value="1"/>
</dbReference>
<keyword evidence="2" id="KW-1185">Reference proteome</keyword>
<dbReference type="Proteomes" id="UP000766595">
    <property type="component" value="Unassembled WGS sequence"/>
</dbReference>
<dbReference type="RefSeq" id="WP_261967004.1">
    <property type="nucleotide sequence ID" value="NZ_JAHHZF010000001.1"/>
</dbReference>